<dbReference type="Proteomes" id="UP001476798">
    <property type="component" value="Unassembled WGS sequence"/>
</dbReference>
<evidence type="ECO:0000313" key="2">
    <source>
        <dbReference type="EMBL" id="MEQ2162924.1"/>
    </source>
</evidence>
<comment type="caution">
    <text evidence="2">The sequence shown here is derived from an EMBL/GenBank/DDBJ whole genome shotgun (WGS) entry which is preliminary data.</text>
</comment>
<name>A0ABV0MUX2_9TELE</name>
<sequence>MYVCMYLTIYTLYILSMCGSLQLRSTAEDHASEGLADASGSHTSKGPADASGFHASEGPTSISGSHASEGLPGVLARVENDQPPAPGPICLLSDEGFEDEPLRVPELVESTPKLWPEVKLHPGSKIHGQPPDRVCRGAPGCLAGLQDYADGL</sequence>
<protein>
    <recommendedName>
        <fullName evidence="4">Prolactin receptor</fullName>
    </recommendedName>
</protein>
<feature type="region of interest" description="Disordered" evidence="1">
    <location>
        <begin position="34"/>
        <end position="91"/>
    </location>
</feature>
<organism evidence="2 3">
    <name type="scientific">Goodea atripinnis</name>
    <dbReference type="NCBI Taxonomy" id="208336"/>
    <lineage>
        <taxon>Eukaryota</taxon>
        <taxon>Metazoa</taxon>
        <taxon>Chordata</taxon>
        <taxon>Craniata</taxon>
        <taxon>Vertebrata</taxon>
        <taxon>Euteleostomi</taxon>
        <taxon>Actinopterygii</taxon>
        <taxon>Neopterygii</taxon>
        <taxon>Teleostei</taxon>
        <taxon>Neoteleostei</taxon>
        <taxon>Acanthomorphata</taxon>
        <taxon>Ovalentaria</taxon>
        <taxon>Atherinomorphae</taxon>
        <taxon>Cyprinodontiformes</taxon>
        <taxon>Goodeidae</taxon>
        <taxon>Goodea</taxon>
    </lineage>
</organism>
<dbReference type="EMBL" id="JAHRIO010012869">
    <property type="protein sequence ID" value="MEQ2162924.1"/>
    <property type="molecule type" value="Genomic_DNA"/>
</dbReference>
<accession>A0ABV0MUX2</accession>
<evidence type="ECO:0000256" key="1">
    <source>
        <dbReference type="SAM" id="MobiDB-lite"/>
    </source>
</evidence>
<evidence type="ECO:0008006" key="4">
    <source>
        <dbReference type="Google" id="ProtNLM"/>
    </source>
</evidence>
<keyword evidence="3" id="KW-1185">Reference proteome</keyword>
<evidence type="ECO:0000313" key="3">
    <source>
        <dbReference type="Proteomes" id="UP001476798"/>
    </source>
</evidence>
<gene>
    <name evidence="2" type="ORF">GOODEAATRI_024983</name>
</gene>
<proteinExistence type="predicted"/>
<reference evidence="2 3" key="1">
    <citation type="submission" date="2021-06" db="EMBL/GenBank/DDBJ databases">
        <authorList>
            <person name="Palmer J.M."/>
        </authorList>
    </citation>
    <scope>NUCLEOTIDE SEQUENCE [LARGE SCALE GENOMIC DNA]</scope>
    <source>
        <strain evidence="2 3">GA_2019</strain>
        <tissue evidence="2">Muscle</tissue>
    </source>
</reference>